<evidence type="ECO:0000256" key="1">
    <source>
        <dbReference type="SAM" id="Phobius"/>
    </source>
</evidence>
<organism evidence="2 3">
    <name type="scientific">Castanea mollissima</name>
    <name type="common">Chinese chestnut</name>
    <dbReference type="NCBI Taxonomy" id="60419"/>
    <lineage>
        <taxon>Eukaryota</taxon>
        <taxon>Viridiplantae</taxon>
        <taxon>Streptophyta</taxon>
        <taxon>Embryophyta</taxon>
        <taxon>Tracheophyta</taxon>
        <taxon>Spermatophyta</taxon>
        <taxon>Magnoliopsida</taxon>
        <taxon>eudicotyledons</taxon>
        <taxon>Gunneridae</taxon>
        <taxon>Pentapetalae</taxon>
        <taxon>rosids</taxon>
        <taxon>fabids</taxon>
        <taxon>Fagales</taxon>
        <taxon>Fagaceae</taxon>
        <taxon>Castanea</taxon>
    </lineage>
</organism>
<keyword evidence="1" id="KW-0812">Transmembrane</keyword>
<keyword evidence="3" id="KW-1185">Reference proteome</keyword>
<evidence type="ECO:0000313" key="2">
    <source>
        <dbReference type="EMBL" id="KAF3967083.1"/>
    </source>
</evidence>
<gene>
    <name evidence="2" type="ORF">CMV_008874</name>
</gene>
<sequence length="97" mass="11063">MYHAVTGCITISRKKDLVQVAKGLALFPPYCSPTSISSSYLEDGFCIVDDWWPVYAVLIWVELTLGCIWGVMYFRSFCIKVVDPLLIYFHFFPIGTV</sequence>
<comment type="caution">
    <text evidence="2">The sequence shown here is derived from an EMBL/GenBank/DDBJ whole genome shotgun (WGS) entry which is preliminary data.</text>
</comment>
<protein>
    <submittedName>
        <fullName evidence="2">Uncharacterized protein</fullName>
    </submittedName>
</protein>
<name>A0A8J4RFI5_9ROSI</name>
<proteinExistence type="predicted"/>
<dbReference type="EMBL" id="JRKL02000949">
    <property type="protein sequence ID" value="KAF3967083.1"/>
    <property type="molecule type" value="Genomic_DNA"/>
</dbReference>
<keyword evidence="1" id="KW-0472">Membrane</keyword>
<accession>A0A8J4RFI5</accession>
<dbReference type="AlphaFoldDB" id="A0A8J4RFI5"/>
<evidence type="ECO:0000313" key="3">
    <source>
        <dbReference type="Proteomes" id="UP000737018"/>
    </source>
</evidence>
<dbReference type="Proteomes" id="UP000737018">
    <property type="component" value="Unassembled WGS sequence"/>
</dbReference>
<reference evidence="2" key="1">
    <citation type="submission" date="2020-03" db="EMBL/GenBank/DDBJ databases">
        <title>Castanea mollissima Vanexum genome sequencing.</title>
        <authorList>
            <person name="Staton M."/>
        </authorList>
    </citation>
    <scope>NUCLEOTIDE SEQUENCE</scope>
    <source>
        <tissue evidence="2">Leaf</tissue>
    </source>
</reference>
<feature type="transmembrane region" description="Helical" evidence="1">
    <location>
        <begin position="52"/>
        <end position="74"/>
    </location>
</feature>
<keyword evidence="1" id="KW-1133">Transmembrane helix</keyword>